<dbReference type="EMBL" id="BK015762">
    <property type="protein sequence ID" value="DAE23925.1"/>
    <property type="molecule type" value="Genomic_DNA"/>
</dbReference>
<reference evidence="1" key="1">
    <citation type="journal article" date="2021" name="Proc. Natl. Acad. Sci. U.S.A.">
        <title>A Catalog of Tens of Thousands of Viruses from Human Metagenomes Reveals Hidden Associations with Chronic Diseases.</title>
        <authorList>
            <person name="Tisza M.J."/>
            <person name="Buck C.B."/>
        </authorList>
    </citation>
    <scope>NUCLEOTIDE SEQUENCE</scope>
    <source>
        <strain evidence="1">Ctool15</strain>
    </source>
</reference>
<protein>
    <submittedName>
        <fullName evidence="1">Uncharacterized protein</fullName>
    </submittedName>
</protein>
<name>A0A8S5QYX0_9CAUD</name>
<sequence length="166" mass="17920">MDSKTLVLELLRSLGQRDAAELRQAAGAMTGTEVIAAERAVPAWNSQQDYTGWPAGAPVSDEGQVWLLIQPHNAANYQGRPATLRALWGLAHTTDPARAKPWVDPQGTSGMYMTGECYLADDGAVYRCLQDNCVWDAAGLPSAWEVAIAGPDTDTEEDTENVQSDE</sequence>
<organism evidence="1">
    <name type="scientific">Myoviridae sp. ctool15</name>
    <dbReference type="NCBI Taxonomy" id="2826696"/>
    <lineage>
        <taxon>Viruses</taxon>
        <taxon>Duplodnaviria</taxon>
        <taxon>Heunggongvirae</taxon>
        <taxon>Uroviricota</taxon>
        <taxon>Caudoviricetes</taxon>
    </lineage>
</organism>
<proteinExistence type="predicted"/>
<evidence type="ECO:0000313" key="1">
    <source>
        <dbReference type="EMBL" id="DAE23925.1"/>
    </source>
</evidence>
<accession>A0A8S5QYX0</accession>